<accession>U2KY42</accession>
<dbReference type="Gene3D" id="2.30.30.290">
    <property type="entry name" value="YopX-like domains"/>
    <property type="match status" value="1"/>
</dbReference>
<feature type="domain" description="YopX protein" evidence="1">
    <location>
        <begin position="6"/>
        <end position="140"/>
    </location>
</feature>
<dbReference type="HOGENOM" id="CLU_107462_2_0_9"/>
<organism evidence="2 3">
    <name type="scientific">Ruminococcus callidus ATCC 27760</name>
    <dbReference type="NCBI Taxonomy" id="411473"/>
    <lineage>
        <taxon>Bacteria</taxon>
        <taxon>Bacillati</taxon>
        <taxon>Bacillota</taxon>
        <taxon>Clostridia</taxon>
        <taxon>Eubacteriales</taxon>
        <taxon>Oscillospiraceae</taxon>
        <taxon>Ruminococcus</taxon>
    </lineage>
</organism>
<evidence type="ECO:0000313" key="2">
    <source>
        <dbReference type="EMBL" id="ERJ97207.1"/>
    </source>
</evidence>
<dbReference type="RefSeq" id="WP_021681884.1">
    <property type="nucleotide sequence ID" value="NZ_KI260389.1"/>
</dbReference>
<name>U2KY42_9FIRM</name>
<comment type="caution">
    <text evidence="2">The sequence shown here is derived from an EMBL/GenBank/DDBJ whole genome shotgun (WGS) entry which is preliminary data.</text>
</comment>
<sequence>MRDLLFRAKRTDNDELIEGNDEWIEGSYVHLNLGRHYIFTGKLDLTQHNYKGRIGFECFEVNPETVGQYTDVNDSNGTKIFEGDIIQYTYATNSDLTHIGYVAYSSGEFYIEDIISGEETFMSSLTDDDYTYKVIGNIYDIDGSAYWDWLNSCMFK</sequence>
<evidence type="ECO:0000259" key="1">
    <source>
        <dbReference type="Pfam" id="PF09643"/>
    </source>
</evidence>
<reference evidence="2 3" key="1">
    <citation type="submission" date="2013-07" db="EMBL/GenBank/DDBJ databases">
        <authorList>
            <person name="Weinstock G."/>
            <person name="Sodergren E."/>
            <person name="Wylie T."/>
            <person name="Fulton L."/>
            <person name="Fulton R."/>
            <person name="Fronick C."/>
            <person name="O'Laughlin M."/>
            <person name="Godfrey J."/>
            <person name="Miner T."/>
            <person name="Herter B."/>
            <person name="Appelbaum E."/>
            <person name="Cordes M."/>
            <person name="Lek S."/>
            <person name="Wollam A."/>
            <person name="Pepin K.H."/>
            <person name="Palsikar V.B."/>
            <person name="Mitreva M."/>
            <person name="Wilson R.K."/>
        </authorList>
    </citation>
    <scope>NUCLEOTIDE SEQUENCE [LARGE SCALE GENOMIC DNA]</scope>
    <source>
        <strain evidence="2 3">ATCC 27760</strain>
    </source>
</reference>
<dbReference type="InterPro" id="IPR023385">
    <property type="entry name" value="YopX-like_C"/>
</dbReference>
<dbReference type="InterPro" id="IPR019096">
    <property type="entry name" value="YopX_protein"/>
</dbReference>
<dbReference type="OrthoDB" id="1809393at2"/>
<dbReference type="Proteomes" id="UP000016662">
    <property type="component" value="Unassembled WGS sequence"/>
</dbReference>
<protein>
    <recommendedName>
        <fullName evidence="1">YopX protein domain-containing protein</fullName>
    </recommendedName>
</protein>
<evidence type="ECO:0000313" key="3">
    <source>
        <dbReference type="Proteomes" id="UP000016662"/>
    </source>
</evidence>
<dbReference type="SUPFAM" id="SSF159006">
    <property type="entry name" value="YopX-like"/>
    <property type="match status" value="1"/>
</dbReference>
<proteinExistence type="predicted"/>
<dbReference type="EMBL" id="AWVF01000031">
    <property type="protein sequence ID" value="ERJ97207.1"/>
    <property type="molecule type" value="Genomic_DNA"/>
</dbReference>
<keyword evidence="3" id="KW-1185">Reference proteome</keyword>
<dbReference type="STRING" id="411473.RUMCAL_00279"/>
<dbReference type="AlphaFoldDB" id="U2KY42"/>
<dbReference type="Pfam" id="PF09643">
    <property type="entry name" value="YopX"/>
    <property type="match status" value="1"/>
</dbReference>
<gene>
    <name evidence="2" type="ORF">RUMCAL_00279</name>
</gene>